<protein>
    <submittedName>
        <fullName evidence="1">Twitching motility protein PilT</fullName>
    </submittedName>
</protein>
<gene>
    <name evidence="1" type="ORF">FYJ45_11490</name>
</gene>
<sequence>MVQLIVGKKGKGKTKQLLDKVNTEVKEVSGNIVYLDKSTKHMFELNNKVRLIDVCEFMVENSSEFIGFICGIISQDRDLEKMFLDSFLKIACLGDDGDILPVVEKLEKVSESFGVDFVLSVSKDEQELPESLKSKIIVSL</sequence>
<accession>A0A6N7WGT6</accession>
<dbReference type="EMBL" id="VUMI01000016">
    <property type="protein sequence ID" value="MSS88894.1"/>
    <property type="molecule type" value="Genomic_DNA"/>
</dbReference>
<organism evidence="1 2">
    <name type="scientific">Eisenbergiella porci</name>
    <dbReference type="NCBI Taxonomy" id="2652274"/>
    <lineage>
        <taxon>Bacteria</taxon>
        <taxon>Bacillati</taxon>
        <taxon>Bacillota</taxon>
        <taxon>Clostridia</taxon>
        <taxon>Lachnospirales</taxon>
        <taxon>Lachnospiraceae</taxon>
        <taxon>Eisenbergiella</taxon>
    </lineage>
</organism>
<proteinExistence type="predicted"/>
<dbReference type="Proteomes" id="UP000436047">
    <property type="component" value="Unassembled WGS sequence"/>
</dbReference>
<evidence type="ECO:0000313" key="1">
    <source>
        <dbReference type="EMBL" id="MSS88894.1"/>
    </source>
</evidence>
<name>A0A6N7WGT6_9FIRM</name>
<dbReference type="RefSeq" id="WP_154464700.1">
    <property type="nucleotide sequence ID" value="NZ_JAXDZL010000063.1"/>
</dbReference>
<reference evidence="1 2" key="1">
    <citation type="submission" date="2019-08" db="EMBL/GenBank/DDBJ databases">
        <title>In-depth cultivation of the pig gut microbiome towards novel bacterial diversity and tailored functional studies.</title>
        <authorList>
            <person name="Wylensek D."/>
            <person name="Hitch T.C.A."/>
            <person name="Clavel T."/>
        </authorList>
    </citation>
    <scope>NUCLEOTIDE SEQUENCE [LARGE SCALE GENOMIC DNA]</scope>
    <source>
        <strain evidence="1 2">WCA-389-WT-23B</strain>
    </source>
</reference>
<dbReference type="AlphaFoldDB" id="A0A6N7WGT6"/>
<dbReference type="GeneID" id="86053675"/>
<keyword evidence="2" id="KW-1185">Reference proteome</keyword>
<comment type="caution">
    <text evidence="1">The sequence shown here is derived from an EMBL/GenBank/DDBJ whole genome shotgun (WGS) entry which is preliminary data.</text>
</comment>
<evidence type="ECO:0000313" key="2">
    <source>
        <dbReference type="Proteomes" id="UP000436047"/>
    </source>
</evidence>